<dbReference type="InterPro" id="IPR035075">
    <property type="entry name" value="PRMT5"/>
</dbReference>
<comment type="caution">
    <text evidence="11">The sequence shown here is derived from an EMBL/GenBank/DDBJ whole genome shotgun (WGS) entry which is preliminary data.</text>
</comment>
<evidence type="ECO:0000259" key="10">
    <source>
        <dbReference type="Pfam" id="PF17286"/>
    </source>
</evidence>
<feature type="active site" description="Proton donor/acceptor" evidence="5">
    <location>
        <position position="441"/>
    </location>
</feature>
<evidence type="ECO:0000313" key="12">
    <source>
        <dbReference type="Proteomes" id="UP001149090"/>
    </source>
</evidence>
<dbReference type="Pfam" id="PF17285">
    <property type="entry name" value="PRMT5_TIM"/>
    <property type="match status" value="1"/>
</dbReference>
<feature type="binding site" evidence="6">
    <location>
        <begin position="343"/>
        <end position="344"/>
    </location>
    <ligand>
        <name>S-adenosyl-L-methionine</name>
        <dbReference type="ChEBI" id="CHEBI:59789"/>
    </ligand>
</feature>
<feature type="domain" description="PRMT5 oligomerisation" evidence="10">
    <location>
        <begin position="473"/>
        <end position="639"/>
    </location>
</feature>
<evidence type="ECO:0000256" key="5">
    <source>
        <dbReference type="PIRSR" id="PIRSR015894-1"/>
    </source>
</evidence>
<feature type="site" description="Critical for specifying symmetric addition of methyl groups" evidence="7">
    <location>
        <position position="337"/>
    </location>
</feature>
<dbReference type="SUPFAM" id="SSF53335">
    <property type="entry name" value="S-adenosyl-L-methionine-dependent methyltransferases"/>
    <property type="match status" value="1"/>
</dbReference>
<feature type="domain" description="PRMT5 TIM barrel" evidence="9">
    <location>
        <begin position="61"/>
        <end position="297"/>
    </location>
</feature>
<feature type="active site" description="Proton donor/acceptor" evidence="5">
    <location>
        <position position="450"/>
    </location>
</feature>
<dbReference type="InterPro" id="IPR035247">
    <property type="entry name" value="PRMT5_TIM"/>
</dbReference>
<dbReference type="GO" id="GO:0005634">
    <property type="term" value="C:nucleus"/>
    <property type="evidence" value="ECO:0007669"/>
    <property type="project" value="TreeGrafter"/>
</dbReference>
<dbReference type="GO" id="GO:0032259">
    <property type="term" value="P:methylation"/>
    <property type="evidence" value="ECO:0007669"/>
    <property type="project" value="UniProtKB-KW"/>
</dbReference>
<keyword evidence="3 4" id="KW-0949">S-adenosyl-L-methionine</keyword>
<dbReference type="OMA" id="IKYAWYE"/>
<dbReference type="Gene3D" id="3.20.20.150">
    <property type="entry name" value="Divalent-metal-dependent TIM barrel enzymes"/>
    <property type="match status" value="1"/>
</dbReference>
<dbReference type="PROSITE" id="PS51678">
    <property type="entry name" value="SAM_MT_PRMT"/>
    <property type="match status" value="1"/>
</dbReference>
<name>A0A9Q0LPB7_ANAIG</name>
<dbReference type="PIRSF" id="PIRSF015894">
    <property type="entry name" value="Skb1_MeTrfase"/>
    <property type="match status" value="1"/>
</dbReference>
<evidence type="ECO:0000256" key="4">
    <source>
        <dbReference type="PIRNR" id="PIRNR015894"/>
    </source>
</evidence>
<proteinExistence type="inferred from homology"/>
<dbReference type="Pfam" id="PF05185">
    <property type="entry name" value="PRMT5"/>
    <property type="match status" value="1"/>
</dbReference>
<dbReference type="Pfam" id="PF17286">
    <property type="entry name" value="PRMT5_C"/>
    <property type="match status" value="1"/>
</dbReference>
<protein>
    <recommendedName>
        <fullName evidence="4">Protein arginine N-methyltransferase</fullName>
    </recommendedName>
</protein>
<reference evidence="11" key="1">
    <citation type="submission" date="2022-10" db="EMBL/GenBank/DDBJ databases">
        <title>Novel sulphate-reducing endosymbionts in the free-living metamonad Anaeramoeba.</title>
        <authorList>
            <person name="Jerlstrom-Hultqvist J."/>
            <person name="Cepicka I."/>
            <person name="Gallot-Lavallee L."/>
            <person name="Salas-Leiva D."/>
            <person name="Curtis B.A."/>
            <person name="Zahonova K."/>
            <person name="Pipaliya S."/>
            <person name="Dacks J."/>
            <person name="Roger A.J."/>
        </authorList>
    </citation>
    <scope>NUCLEOTIDE SEQUENCE</scope>
    <source>
        <strain evidence="11">BMAN</strain>
    </source>
</reference>
<evidence type="ECO:0000313" key="11">
    <source>
        <dbReference type="EMBL" id="KAJ5077211.1"/>
    </source>
</evidence>
<keyword evidence="1 4" id="KW-0489">Methyltransferase</keyword>
<dbReference type="InterPro" id="IPR025799">
    <property type="entry name" value="Arg_MeTrfase"/>
</dbReference>
<evidence type="ECO:0000256" key="6">
    <source>
        <dbReference type="PIRSR" id="PIRSR015894-2"/>
    </source>
</evidence>
<accession>A0A9Q0LPB7</accession>
<evidence type="ECO:0000259" key="8">
    <source>
        <dbReference type="Pfam" id="PF05185"/>
    </source>
</evidence>
<feature type="binding site" evidence="6">
    <location>
        <position position="334"/>
    </location>
    <ligand>
        <name>S-adenosyl-L-methionine</name>
        <dbReference type="ChEBI" id="CHEBI:59789"/>
    </ligand>
</feature>
<comment type="similarity">
    <text evidence="4">Belongs to the class I-like SAM-binding methyltransferase superfamily.</text>
</comment>
<dbReference type="InterPro" id="IPR035248">
    <property type="entry name" value="PRMT5_C"/>
</dbReference>
<dbReference type="EMBL" id="JAPDFW010000059">
    <property type="protein sequence ID" value="KAJ5077211.1"/>
    <property type="molecule type" value="Genomic_DNA"/>
</dbReference>
<sequence>MEIENNNERDDEFYSNSNYHSNQELYPIGINSPFENLSEELSLKVGDRKFLFICSPLAINGPISRSGLLLKTTKWVSQVTGEISPFLDKFQRETKEKNIEKNQEIFDNLLFEQEIIFQNEMNWAKYLGIYYILLPTPIFVGDEWRVINMNYARMISNSITKINCDCSIQIPLVENLGNETKTDENRAYSTWCLIRDACNSNPHLSVALELTGSRVSESFIEKWMIEPVKYLVLPFGIFSKNKKSKPFLKKELEEIVLKFMVHNTHLIIKIGNNDVRNLDKKLIEEEALNRFHYLQYLTTKLPTLSRDEKIDLEYSNDLQLPLQPLMDNLESEIYEVFEEDTTKYSQYEEAIYQALLDFKSQVDKVFVIMVVGAGRGPLVQNAINASQRASCKTSIYAIEKNPQAVITLQNRKWKGEQSVKVIHTDMRKWNPPEKADIIVSELLGSFGDNELSPECLDGAQNLLTENGISIPCKYTSYLVPISSTTLWSQINNKSTTKSFETPYVVKLSRYIELSTPQECFEFIHPIPKSKIREDNKHNWKYKSLTFDLKPGFDLHGFAGYFKAFLYGNVTLSTNPSDKTIGMFSWFPIFFPLKTPIKNSSFISTDFWRVGSSNRIWYEWTVSSPVSLPIHNPNGRSTWIGL</sequence>
<gene>
    <name evidence="11" type="ORF">M0811_00531</name>
</gene>
<organism evidence="11 12">
    <name type="scientific">Anaeramoeba ignava</name>
    <name type="common">Anaerobic marine amoeba</name>
    <dbReference type="NCBI Taxonomy" id="1746090"/>
    <lineage>
        <taxon>Eukaryota</taxon>
        <taxon>Metamonada</taxon>
        <taxon>Anaeramoebidae</taxon>
        <taxon>Anaeramoeba</taxon>
    </lineage>
</organism>
<dbReference type="GO" id="GO:0006355">
    <property type="term" value="P:regulation of DNA-templated transcription"/>
    <property type="evidence" value="ECO:0007669"/>
    <property type="project" value="TreeGrafter"/>
</dbReference>
<evidence type="ECO:0000256" key="1">
    <source>
        <dbReference type="ARBA" id="ARBA00022603"/>
    </source>
</evidence>
<evidence type="ECO:0000256" key="2">
    <source>
        <dbReference type="ARBA" id="ARBA00022679"/>
    </source>
</evidence>
<feature type="binding site" evidence="6">
    <location>
        <begin position="425"/>
        <end position="426"/>
    </location>
    <ligand>
        <name>S-adenosyl-L-methionine</name>
        <dbReference type="ChEBI" id="CHEBI:59789"/>
    </ligand>
</feature>
<dbReference type="Gene3D" id="2.70.160.11">
    <property type="entry name" value="Hnrnp arginine n-methyltransferase1"/>
    <property type="match status" value="1"/>
</dbReference>
<dbReference type="AlphaFoldDB" id="A0A9Q0LPB7"/>
<dbReference type="InterPro" id="IPR007857">
    <property type="entry name" value="Arg_MeTrfase_PRMT5"/>
</dbReference>
<evidence type="ECO:0000259" key="9">
    <source>
        <dbReference type="Pfam" id="PF17285"/>
    </source>
</evidence>
<dbReference type="Proteomes" id="UP001149090">
    <property type="component" value="Unassembled WGS sequence"/>
</dbReference>
<keyword evidence="2 4" id="KW-0808">Transferase</keyword>
<dbReference type="OrthoDB" id="1368803at2759"/>
<feature type="domain" description="PRMT5 arginine-N-methyltransferase" evidence="8">
    <location>
        <begin position="307"/>
        <end position="470"/>
    </location>
</feature>
<dbReference type="GO" id="GO:0016274">
    <property type="term" value="F:protein-arginine N-methyltransferase activity"/>
    <property type="evidence" value="ECO:0007669"/>
    <property type="project" value="InterPro"/>
</dbReference>
<evidence type="ECO:0000256" key="3">
    <source>
        <dbReference type="ARBA" id="ARBA00022691"/>
    </source>
</evidence>
<evidence type="ECO:0000256" key="7">
    <source>
        <dbReference type="PIRSR" id="PIRSR015894-3"/>
    </source>
</evidence>
<keyword evidence="12" id="KW-1185">Reference proteome</keyword>
<dbReference type="PANTHER" id="PTHR10738:SF0">
    <property type="entry name" value="PROTEIN ARGININE N-METHYLTRANSFERASE 5"/>
    <property type="match status" value="1"/>
</dbReference>
<dbReference type="InterPro" id="IPR029063">
    <property type="entry name" value="SAM-dependent_MTases_sf"/>
</dbReference>
<dbReference type="GO" id="GO:0005829">
    <property type="term" value="C:cytosol"/>
    <property type="evidence" value="ECO:0007669"/>
    <property type="project" value="TreeGrafter"/>
</dbReference>
<dbReference type="PANTHER" id="PTHR10738">
    <property type="entry name" value="PROTEIN ARGININE N-METHYLTRANSFERASE 5"/>
    <property type="match status" value="1"/>
</dbReference>
<dbReference type="Gene3D" id="3.40.50.150">
    <property type="entry name" value="Vaccinia Virus protein VP39"/>
    <property type="match status" value="1"/>
</dbReference>
<feature type="binding site" evidence="6">
    <location>
        <position position="399"/>
    </location>
    <ligand>
        <name>S-adenosyl-L-methionine</name>
        <dbReference type="ChEBI" id="CHEBI:59789"/>
    </ligand>
</feature>